<protein>
    <submittedName>
        <fullName evidence="2">Uncharacterized protein</fullName>
    </submittedName>
</protein>
<evidence type="ECO:0000256" key="1">
    <source>
        <dbReference type="SAM" id="SignalP"/>
    </source>
</evidence>
<reference evidence="2 3" key="1">
    <citation type="submission" date="2024-07" db="EMBL/GenBank/DDBJ databases">
        <title>Description of Labrys sedimenti sp. nov., isolated from a diclofenac-degrading enrichment culture.</title>
        <authorList>
            <person name="Tancsics A."/>
            <person name="Csepanyi A."/>
        </authorList>
    </citation>
    <scope>NUCLEOTIDE SEQUENCE [LARGE SCALE GENOMIC DNA]</scope>
    <source>
        <strain evidence="2 3">LMG 23578</strain>
    </source>
</reference>
<organism evidence="2 3">
    <name type="scientific">Labrys neptuniae</name>
    <dbReference type="NCBI Taxonomy" id="376174"/>
    <lineage>
        <taxon>Bacteria</taxon>
        <taxon>Pseudomonadati</taxon>
        <taxon>Pseudomonadota</taxon>
        <taxon>Alphaproteobacteria</taxon>
        <taxon>Hyphomicrobiales</taxon>
        <taxon>Xanthobacteraceae</taxon>
        <taxon>Labrys</taxon>
    </lineage>
</organism>
<sequence length="120" mass="13030">MKSLFLAVMLMSTAGAASAQTVMDGTEKRIGEKGIAEINGLMGRALKDPYSAQLKLLSLHRSKENVDSYCGAVNAKNEFGGYVGFRLFVAIDKQRLLISPRPNEPDFADVASQIGKYCIN</sequence>
<keyword evidence="3" id="KW-1185">Reference proteome</keyword>
<evidence type="ECO:0000313" key="3">
    <source>
        <dbReference type="Proteomes" id="UP001555786"/>
    </source>
</evidence>
<comment type="caution">
    <text evidence="2">The sequence shown here is derived from an EMBL/GenBank/DDBJ whole genome shotgun (WGS) entry which is preliminary data.</text>
</comment>
<name>A0ABV3PGI8_9HYPH</name>
<accession>A0ABV3PGI8</accession>
<feature type="chain" id="PRO_5046829415" evidence="1">
    <location>
        <begin position="20"/>
        <end position="120"/>
    </location>
</feature>
<keyword evidence="1" id="KW-0732">Signal</keyword>
<proteinExistence type="predicted"/>
<gene>
    <name evidence="2" type="ORF">ABXS05_04335</name>
</gene>
<evidence type="ECO:0000313" key="2">
    <source>
        <dbReference type="EMBL" id="MEW9304751.1"/>
    </source>
</evidence>
<dbReference type="Proteomes" id="UP001555786">
    <property type="component" value="Unassembled WGS sequence"/>
</dbReference>
<dbReference type="EMBL" id="JBFNQD010000001">
    <property type="protein sequence ID" value="MEW9304751.1"/>
    <property type="molecule type" value="Genomic_DNA"/>
</dbReference>
<feature type="signal peptide" evidence="1">
    <location>
        <begin position="1"/>
        <end position="19"/>
    </location>
</feature>
<dbReference type="RefSeq" id="WP_367623057.1">
    <property type="nucleotide sequence ID" value="NZ_JBFNQD010000001.1"/>
</dbReference>